<accession>A0ABT1VB62</accession>
<sequence>MTQLSVPVLRSGPGRHRAPGRLDTAWQTIWIAAHVPAVALLWMAVEDSSLPQLPAIPVAQIADVPPSGAP</sequence>
<dbReference type="Proteomes" id="UP001204746">
    <property type="component" value="Unassembled WGS sequence"/>
</dbReference>
<dbReference type="EMBL" id="JANIAA010000051">
    <property type="protein sequence ID" value="MCQ8194633.1"/>
    <property type="molecule type" value="Genomic_DNA"/>
</dbReference>
<gene>
    <name evidence="1" type="ORF">NP777_41690</name>
</gene>
<reference evidence="1 2" key="1">
    <citation type="submission" date="2022-07" db="EMBL/GenBank/DDBJ databases">
        <authorList>
            <person name="Phongsopitanun W."/>
            <person name="Tanasupawat S."/>
        </authorList>
    </citation>
    <scope>NUCLEOTIDE SEQUENCE [LARGE SCALE GENOMIC DNA]</scope>
    <source>
        <strain evidence="1 2">RCU-064</strain>
    </source>
</reference>
<protein>
    <submittedName>
        <fullName evidence="1">Uncharacterized protein</fullName>
    </submittedName>
</protein>
<evidence type="ECO:0000313" key="2">
    <source>
        <dbReference type="Proteomes" id="UP001204746"/>
    </source>
</evidence>
<keyword evidence="2" id="KW-1185">Reference proteome</keyword>
<name>A0ABT1VB62_9ACTN</name>
<evidence type="ECO:0000313" key="1">
    <source>
        <dbReference type="EMBL" id="MCQ8194633.1"/>
    </source>
</evidence>
<dbReference type="RefSeq" id="WP_256655397.1">
    <property type="nucleotide sequence ID" value="NZ_JANIAA010000051.1"/>
</dbReference>
<comment type="caution">
    <text evidence="1">The sequence shown here is derived from an EMBL/GenBank/DDBJ whole genome shotgun (WGS) entry which is preliminary data.</text>
</comment>
<organism evidence="1 2">
    <name type="scientific">Streptomyces rugosispiralis</name>
    <dbReference type="NCBI Taxonomy" id="2967341"/>
    <lineage>
        <taxon>Bacteria</taxon>
        <taxon>Bacillati</taxon>
        <taxon>Actinomycetota</taxon>
        <taxon>Actinomycetes</taxon>
        <taxon>Kitasatosporales</taxon>
        <taxon>Streptomycetaceae</taxon>
        <taxon>Streptomyces</taxon>
    </lineage>
</organism>
<proteinExistence type="predicted"/>